<keyword evidence="3" id="KW-1185">Reference proteome</keyword>
<sequence>MNRDEAFEELKIRLNHKDILRHSLAVEAVMKEFARYYDADVEIWGLAGLLHDIDIEKTAGDPEKHSIVAAQIIENFDIDESIIYCIRSQNDYHTIPRKRKMDKVLYAANHLTHLITYCADKLPDNNLSDVTPKMVLENISKSDIEGINIEHIKHYIELNITLLEFVEITLNAMQKNFDNTKM</sequence>
<dbReference type="PANTHER" id="PTHR38659:SF1">
    <property type="entry name" value="METAL DEPENDENT PHOSPHOHYDROLASE"/>
    <property type="match status" value="1"/>
</dbReference>
<reference evidence="2" key="2">
    <citation type="submission" date="2011-01" db="EMBL/GenBank/DDBJ databases">
        <title>The Non-contiguous Finished genome of Clostridium papyrosolvens.</title>
        <authorList>
            <person name="Lucas S."/>
            <person name="Copeland A."/>
            <person name="Lapidus A."/>
            <person name="Cheng J.-F."/>
            <person name="Goodwin L."/>
            <person name="Pitluck S."/>
            <person name="Misra M."/>
            <person name="Chertkov O."/>
            <person name="Detter J.C."/>
            <person name="Han C."/>
            <person name="Tapia R."/>
            <person name="Land M."/>
            <person name="Hauser L."/>
            <person name="Kyrpides N."/>
            <person name="Ivanova N."/>
            <person name="Pagani I."/>
            <person name="Mouttaki H."/>
            <person name="He Z."/>
            <person name="Zhou J."/>
            <person name="Hemme C.L."/>
            <person name="Woyke T."/>
        </authorList>
    </citation>
    <scope>NUCLEOTIDE SEQUENCE [LARGE SCALE GENOMIC DNA]</scope>
    <source>
        <strain evidence="2">DSM 2782</strain>
    </source>
</reference>
<protein>
    <submittedName>
        <fullName evidence="2">Metal dependent phosphohydrolase</fullName>
    </submittedName>
</protein>
<dbReference type="STRING" id="588581.Cpap_4197"/>
<dbReference type="NCBIfam" id="TIGR00277">
    <property type="entry name" value="HDIG"/>
    <property type="match status" value="1"/>
</dbReference>
<feature type="domain" description="HD" evidence="1">
    <location>
        <begin position="20"/>
        <end position="105"/>
    </location>
</feature>
<organism evidence="2 3">
    <name type="scientific">Ruminiclostridium papyrosolvens DSM 2782</name>
    <dbReference type="NCBI Taxonomy" id="588581"/>
    <lineage>
        <taxon>Bacteria</taxon>
        <taxon>Bacillati</taxon>
        <taxon>Bacillota</taxon>
        <taxon>Clostridia</taxon>
        <taxon>Eubacteriales</taxon>
        <taxon>Oscillospiraceae</taxon>
        <taxon>Ruminiclostridium</taxon>
    </lineage>
</organism>
<reference evidence="2" key="1">
    <citation type="submission" date="2009-07" db="EMBL/GenBank/DDBJ databases">
        <authorList>
            <consortium name="US DOE Joint Genome Institute (JGI-PGF)"/>
            <person name="Lucas S."/>
            <person name="Copeland A."/>
            <person name="Lapidus A."/>
            <person name="Glavina del Rio T."/>
            <person name="Tice H."/>
            <person name="Bruce D."/>
            <person name="Goodwin L."/>
            <person name="Pitluck S."/>
            <person name="Larimer F."/>
            <person name="Land M.L."/>
            <person name="Mouttaki H."/>
            <person name="He Z."/>
            <person name="Zhou J."/>
            <person name="Hemme C.L."/>
        </authorList>
    </citation>
    <scope>NUCLEOTIDE SEQUENCE [LARGE SCALE GENOMIC DNA]</scope>
    <source>
        <strain evidence="2">DSM 2782</strain>
    </source>
</reference>
<evidence type="ECO:0000313" key="3">
    <source>
        <dbReference type="Proteomes" id="UP000003860"/>
    </source>
</evidence>
<dbReference type="InterPro" id="IPR003607">
    <property type="entry name" value="HD/PDEase_dom"/>
</dbReference>
<accession>F1T8F6</accession>
<dbReference type="PANTHER" id="PTHR38659">
    <property type="entry name" value="METAL-DEPENDENT PHOSPHOHYDROLASE"/>
    <property type="match status" value="1"/>
</dbReference>
<evidence type="ECO:0000313" key="2">
    <source>
        <dbReference type="EMBL" id="EGD49754.1"/>
    </source>
</evidence>
<dbReference type="SUPFAM" id="SSF109604">
    <property type="entry name" value="HD-domain/PDEase-like"/>
    <property type="match status" value="1"/>
</dbReference>
<dbReference type="Proteomes" id="UP000003860">
    <property type="component" value="Unassembled WGS sequence"/>
</dbReference>
<dbReference type="OrthoDB" id="9801160at2"/>
<dbReference type="InterPro" id="IPR006675">
    <property type="entry name" value="HDIG_dom"/>
</dbReference>
<dbReference type="CDD" id="cd00077">
    <property type="entry name" value="HDc"/>
    <property type="match status" value="1"/>
</dbReference>
<comment type="caution">
    <text evidence="2">The sequence shown here is derived from an EMBL/GenBank/DDBJ whole genome shotgun (WGS) entry which is preliminary data.</text>
</comment>
<name>F1T8F6_9FIRM</name>
<proteinExistence type="predicted"/>
<dbReference type="InterPro" id="IPR006674">
    <property type="entry name" value="HD_domain"/>
</dbReference>
<evidence type="ECO:0000259" key="1">
    <source>
        <dbReference type="Pfam" id="PF01966"/>
    </source>
</evidence>
<dbReference type="RefSeq" id="WP_004616685.1">
    <property type="nucleotide sequence ID" value="NZ_ACXX02000001.1"/>
</dbReference>
<gene>
    <name evidence="2" type="ORF">Cpap_4197</name>
</gene>
<dbReference type="AlphaFoldDB" id="F1T8F6"/>
<dbReference type="EMBL" id="ACXX02000001">
    <property type="protein sequence ID" value="EGD49754.1"/>
    <property type="molecule type" value="Genomic_DNA"/>
</dbReference>
<dbReference type="GO" id="GO:0016787">
    <property type="term" value="F:hydrolase activity"/>
    <property type="evidence" value="ECO:0007669"/>
    <property type="project" value="UniProtKB-KW"/>
</dbReference>
<dbReference type="Pfam" id="PF01966">
    <property type="entry name" value="HD"/>
    <property type="match status" value="1"/>
</dbReference>
<dbReference type="eggNOG" id="COG2316">
    <property type="taxonomic scope" value="Bacteria"/>
</dbReference>
<dbReference type="Gene3D" id="1.10.3210.10">
    <property type="entry name" value="Hypothetical protein af1432"/>
    <property type="match status" value="1"/>
</dbReference>